<evidence type="ECO:0000313" key="4">
    <source>
        <dbReference type="EMBL" id="GBG14853.1"/>
    </source>
</evidence>
<dbReference type="GO" id="GO:0004081">
    <property type="term" value="F:bis(5'-nucleosyl)-tetraphosphatase (asymmetrical) activity"/>
    <property type="evidence" value="ECO:0007669"/>
    <property type="project" value="TreeGrafter"/>
</dbReference>
<dbReference type="GO" id="GO:0006754">
    <property type="term" value="P:ATP biosynthetic process"/>
    <property type="evidence" value="ECO:0007669"/>
    <property type="project" value="TreeGrafter"/>
</dbReference>
<keyword evidence="2" id="KW-0378">Hydrolase</keyword>
<dbReference type="RefSeq" id="WP_109016035.1">
    <property type="nucleotide sequence ID" value="NZ_BDOQ01000010.1"/>
</dbReference>
<dbReference type="AlphaFoldDB" id="A0A2R5FD85"/>
<reference evidence="4 5" key="1">
    <citation type="journal article" date="2018" name="Environ. Microbiol.">
        <title>Isolation and genomic characterization of Novimethylophilus kurashikiensis gen. nov. sp. nov., a new lanthanide-dependent methylotrophic species of Methylophilaceae.</title>
        <authorList>
            <person name="Lv H."/>
            <person name="Sahin N."/>
            <person name="Tani A."/>
        </authorList>
    </citation>
    <scope>NUCLEOTIDE SEQUENCE [LARGE SCALE GENOMIC DNA]</scope>
    <source>
        <strain evidence="4 5">La2-4</strain>
    </source>
</reference>
<evidence type="ECO:0000259" key="3">
    <source>
        <dbReference type="PROSITE" id="PS51462"/>
    </source>
</evidence>
<dbReference type="InterPro" id="IPR000086">
    <property type="entry name" value="NUDIX_hydrolase_dom"/>
</dbReference>
<dbReference type="GO" id="GO:0006167">
    <property type="term" value="P:AMP biosynthetic process"/>
    <property type="evidence" value="ECO:0007669"/>
    <property type="project" value="TreeGrafter"/>
</dbReference>
<dbReference type="PROSITE" id="PS51462">
    <property type="entry name" value="NUDIX"/>
    <property type="match status" value="1"/>
</dbReference>
<organism evidence="4 5">
    <name type="scientific">Novimethylophilus kurashikiensis</name>
    <dbReference type="NCBI Taxonomy" id="1825523"/>
    <lineage>
        <taxon>Bacteria</taxon>
        <taxon>Pseudomonadati</taxon>
        <taxon>Pseudomonadota</taxon>
        <taxon>Betaproteobacteria</taxon>
        <taxon>Nitrosomonadales</taxon>
        <taxon>Methylophilaceae</taxon>
        <taxon>Novimethylophilus</taxon>
    </lineage>
</organism>
<keyword evidence="5" id="KW-1185">Reference proteome</keyword>
<evidence type="ECO:0000313" key="5">
    <source>
        <dbReference type="Proteomes" id="UP000245081"/>
    </source>
</evidence>
<name>A0A2R5FD85_9PROT</name>
<dbReference type="OrthoDB" id="542521at2"/>
<dbReference type="EMBL" id="BDOQ01000010">
    <property type="protein sequence ID" value="GBG14853.1"/>
    <property type="molecule type" value="Genomic_DNA"/>
</dbReference>
<dbReference type="PROSITE" id="PS00893">
    <property type="entry name" value="NUDIX_BOX"/>
    <property type="match status" value="1"/>
</dbReference>
<dbReference type="SUPFAM" id="SSF55811">
    <property type="entry name" value="Nudix"/>
    <property type="match status" value="1"/>
</dbReference>
<dbReference type="Gene3D" id="3.90.79.10">
    <property type="entry name" value="Nucleoside Triphosphate Pyrophosphohydrolase"/>
    <property type="match status" value="1"/>
</dbReference>
<evidence type="ECO:0000256" key="2">
    <source>
        <dbReference type="ARBA" id="ARBA00022801"/>
    </source>
</evidence>
<dbReference type="InterPro" id="IPR020084">
    <property type="entry name" value="NUDIX_hydrolase_CS"/>
</dbReference>
<comment type="cofactor">
    <cofactor evidence="1">
        <name>Mg(2+)</name>
        <dbReference type="ChEBI" id="CHEBI:18420"/>
    </cofactor>
</comment>
<dbReference type="Proteomes" id="UP000245081">
    <property type="component" value="Unassembled WGS sequence"/>
</dbReference>
<comment type="caution">
    <text evidence="4">The sequence shown here is derived from an EMBL/GenBank/DDBJ whole genome shotgun (WGS) entry which is preliminary data.</text>
</comment>
<evidence type="ECO:0000256" key="1">
    <source>
        <dbReference type="ARBA" id="ARBA00001946"/>
    </source>
</evidence>
<dbReference type="PANTHER" id="PTHR21340:SF0">
    <property type="entry name" value="BIS(5'-NUCLEOSYL)-TETRAPHOSPHATASE [ASYMMETRICAL]"/>
    <property type="match status" value="1"/>
</dbReference>
<sequence>MKKCSCGFILVDNQTGHWLLVHPPGKDVWDFPKGWAAQGETHLSAAVRELREETGVILSAAEVSNAHDFGQHPFTEEKDMRLYLARVSLNPAEMFCMSMVTNPSGPDYPEVDEFRLVPPAEVNSMLSARKQAWLNQWVWSHIGLPA</sequence>
<proteinExistence type="predicted"/>
<dbReference type="PANTHER" id="PTHR21340">
    <property type="entry name" value="DIADENOSINE 5,5-P1,P4-TETRAPHOSPHATE PYROPHOSPHOHYDROLASE MUTT"/>
    <property type="match status" value="1"/>
</dbReference>
<gene>
    <name evidence="4" type="ORF">NMK_2454</name>
</gene>
<dbReference type="Pfam" id="PF00293">
    <property type="entry name" value="NUDIX"/>
    <property type="match status" value="1"/>
</dbReference>
<dbReference type="InterPro" id="IPR015797">
    <property type="entry name" value="NUDIX_hydrolase-like_dom_sf"/>
</dbReference>
<dbReference type="InterPro" id="IPR051325">
    <property type="entry name" value="Nudix_hydrolase_domain"/>
</dbReference>
<feature type="domain" description="Nudix hydrolase" evidence="3">
    <location>
        <begin position="1"/>
        <end position="140"/>
    </location>
</feature>
<accession>A0A2R5FD85</accession>
<protein>
    <submittedName>
        <fullName evidence="4">DNA mismatch repair protein MutT</fullName>
    </submittedName>
</protein>